<dbReference type="Proteomes" id="UP000323632">
    <property type="component" value="Unassembled WGS sequence"/>
</dbReference>
<evidence type="ECO:0000256" key="1">
    <source>
        <dbReference type="SAM" id="Phobius"/>
    </source>
</evidence>
<accession>A0A5M6CPA2</accession>
<feature type="transmembrane region" description="Helical" evidence="1">
    <location>
        <begin position="115"/>
        <end position="136"/>
    </location>
</feature>
<dbReference type="AlphaFoldDB" id="A0A5M6CPA2"/>
<dbReference type="RefSeq" id="WP_150031380.1">
    <property type="nucleotide sequence ID" value="NZ_VWSH01000001.1"/>
</dbReference>
<sequence length="156" mass="17923">MIFNRTYRYNTPLSMEDIKQRLLGQHIQVHHMDFEITEKEKMLKIIPHAEEASGIKTLPITHVEMQGLGASGTKVIVSSKPRRIDVGGPYLIVIFCLFCILGASGFYIINPSESYWPSLAMVAVGVIIFIIFWLRMEAGYFDYTRKIRDFIKHNAK</sequence>
<protein>
    <submittedName>
        <fullName evidence="2">Uncharacterized protein</fullName>
    </submittedName>
</protein>
<evidence type="ECO:0000313" key="3">
    <source>
        <dbReference type="Proteomes" id="UP000323632"/>
    </source>
</evidence>
<gene>
    <name evidence="2" type="ORF">F0919_03795</name>
</gene>
<keyword evidence="1" id="KW-0472">Membrane</keyword>
<keyword evidence="3" id="KW-1185">Reference proteome</keyword>
<proteinExistence type="predicted"/>
<name>A0A5M6CPA2_9BACT</name>
<evidence type="ECO:0000313" key="2">
    <source>
        <dbReference type="EMBL" id="KAA5536803.1"/>
    </source>
</evidence>
<feature type="transmembrane region" description="Helical" evidence="1">
    <location>
        <begin position="90"/>
        <end position="109"/>
    </location>
</feature>
<dbReference type="EMBL" id="VWSH01000001">
    <property type="protein sequence ID" value="KAA5536803.1"/>
    <property type="molecule type" value="Genomic_DNA"/>
</dbReference>
<comment type="caution">
    <text evidence="2">The sequence shown here is derived from an EMBL/GenBank/DDBJ whole genome shotgun (WGS) entry which is preliminary data.</text>
</comment>
<keyword evidence="1" id="KW-1133">Transmembrane helix</keyword>
<reference evidence="2 3" key="1">
    <citation type="submission" date="2019-09" db="EMBL/GenBank/DDBJ databases">
        <title>Genome sequence and assembly of Taibaiella sp.</title>
        <authorList>
            <person name="Chhetri G."/>
        </authorList>
    </citation>
    <scope>NUCLEOTIDE SEQUENCE [LARGE SCALE GENOMIC DNA]</scope>
    <source>
        <strain evidence="2 3">KVB11</strain>
    </source>
</reference>
<keyword evidence="1" id="KW-0812">Transmembrane</keyword>
<organism evidence="2 3">
    <name type="scientific">Taibaiella lutea</name>
    <dbReference type="NCBI Taxonomy" id="2608001"/>
    <lineage>
        <taxon>Bacteria</taxon>
        <taxon>Pseudomonadati</taxon>
        <taxon>Bacteroidota</taxon>
        <taxon>Chitinophagia</taxon>
        <taxon>Chitinophagales</taxon>
        <taxon>Chitinophagaceae</taxon>
        <taxon>Taibaiella</taxon>
    </lineage>
</organism>